<proteinExistence type="predicted"/>
<evidence type="ECO:0000256" key="1">
    <source>
        <dbReference type="SAM" id="MobiDB-lite"/>
    </source>
</evidence>
<reference evidence="2" key="1">
    <citation type="submission" date="2021-06" db="EMBL/GenBank/DDBJ databases">
        <authorList>
            <person name="Nair S."/>
        </authorList>
    </citation>
    <scope>NUCLEOTIDE SEQUENCE</scope>
</reference>
<organism evidence="2 3">
    <name type="scientific">Stappia phage SI01</name>
    <dbReference type="NCBI Taxonomy" id="2847766"/>
    <lineage>
        <taxon>Viruses</taxon>
        <taxon>Duplodnaviria</taxon>
        <taxon>Heunggongvirae</taxon>
        <taxon>Uroviricota</taxon>
        <taxon>Caudoviricetes</taxon>
        <taxon>Autographivirales</taxon>
        <taxon>Dunnvirinae</taxon>
        <taxon>Songlingvirus</taxon>
        <taxon>Songlingvirus SI01</taxon>
    </lineage>
</organism>
<evidence type="ECO:0000313" key="3">
    <source>
        <dbReference type="Proteomes" id="UP000827160"/>
    </source>
</evidence>
<sequence>MSTAEHKARMANKKAQRAARSSGTRDAPMPAADDARSWNDLNRKHRRAALAKAHAGVPGERRRLKTHTAEVAYWRGVGAHGV</sequence>
<protein>
    <submittedName>
        <fullName evidence="2">Uncharacterized protein</fullName>
    </submittedName>
</protein>
<name>A0AAE7VH56_9CAUD</name>
<dbReference type="EMBL" id="MZ462995">
    <property type="protein sequence ID" value="QXP44092.1"/>
    <property type="molecule type" value="Genomic_DNA"/>
</dbReference>
<keyword evidence="3" id="KW-1185">Reference proteome</keyword>
<feature type="region of interest" description="Disordered" evidence="1">
    <location>
        <begin position="1"/>
        <end position="39"/>
    </location>
</feature>
<dbReference type="Proteomes" id="UP000827160">
    <property type="component" value="Segment"/>
</dbReference>
<evidence type="ECO:0000313" key="2">
    <source>
        <dbReference type="EMBL" id="QXP44092.1"/>
    </source>
</evidence>
<accession>A0AAE7VH56</accession>